<keyword evidence="4" id="KW-0508">mRNA splicing</keyword>
<protein>
    <submittedName>
        <fullName evidence="7">Uncharacterized protein</fullName>
    </submittedName>
</protein>
<proteinExistence type="inferred from homology"/>
<dbReference type="GO" id="GO:0046540">
    <property type="term" value="C:U4/U6 x U5 tri-snRNP complex"/>
    <property type="evidence" value="ECO:0007669"/>
    <property type="project" value="InterPro"/>
</dbReference>
<dbReference type="InterPro" id="IPR045347">
    <property type="entry name" value="HIND"/>
</dbReference>
<dbReference type="GO" id="GO:0000481">
    <property type="term" value="P:maturation of 5S rRNA"/>
    <property type="evidence" value="ECO:0007669"/>
    <property type="project" value="TreeGrafter"/>
</dbReference>
<name>A0A150GCY3_GONPE</name>
<evidence type="ECO:0000256" key="5">
    <source>
        <dbReference type="ARBA" id="ARBA00023242"/>
    </source>
</evidence>
<evidence type="ECO:0000256" key="4">
    <source>
        <dbReference type="ARBA" id="ARBA00023187"/>
    </source>
</evidence>
<feature type="compositionally biased region" description="Low complexity" evidence="6">
    <location>
        <begin position="372"/>
        <end position="386"/>
    </location>
</feature>
<feature type="region of interest" description="Disordered" evidence="6">
    <location>
        <begin position="372"/>
        <end position="510"/>
    </location>
</feature>
<feature type="compositionally biased region" description="Basic and acidic residues" evidence="6">
    <location>
        <begin position="140"/>
        <end position="150"/>
    </location>
</feature>
<dbReference type="Pfam" id="PF19252">
    <property type="entry name" value="HIND"/>
    <property type="match status" value="1"/>
</dbReference>
<feature type="compositionally biased region" description="Basic and acidic residues" evidence="6">
    <location>
        <begin position="108"/>
        <end position="118"/>
    </location>
</feature>
<gene>
    <name evidence="7" type="ORF">GPECTOR_33g560</name>
</gene>
<feature type="compositionally biased region" description="Low complexity" evidence="6">
    <location>
        <begin position="397"/>
        <end position="409"/>
    </location>
</feature>
<sequence>MEQDAGAGGEVSLSIEETNKLRISLGLKPLRLDSEPSQADKERQNHEAKKREAAEAQAVELRRRIEEAREKRVMESKLRAVKTLGTADDEEDGDMAAWVEKNRRLVQQRKEEAARKAAAEAAAASNKRKKRDDSDDEDGDYKASELEGLKVRHDLGEVGEGETVIVTLADKPLLDERGNLRDEDDELENTLLAEEKRRRKALKAAKKEAKPLWEEDGKVRTLLDKYDEEEQEVVVQLGAGGRLGADRAQQQEAVRKKLAEGNARLADYGAAGGSGAAGSAGGDYYTAAEMAAFAKPKKKKGKGERRLRAKSAEPEEAQGWVRRGLRVWGSAWAGSGALFADIGVVKPDPDAAGREVLTETMEFVRNIAAAPAPAAKPAGGAASVGPGASGGAGAANGGAASVRPGAYADDGSDLDDDGDARMGGGDGGAASGDEGGPSGRGRSRSAEPTGGRTGEWVTAEEMDMEADAAGGSAAADGGGRRRGRREGSEAPEGGGGGRVEDVDMGVTGERPVGRGLAGALGLLNEKGVLKDQVEWSGRNNDKSKVALQR</sequence>
<evidence type="ECO:0000256" key="6">
    <source>
        <dbReference type="SAM" id="MobiDB-lite"/>
    </source>
</evidence>
<organism evidence="7 8">
    <name type="scientific">Gonium pectorale</name>
    <name type="common">Green alga</name>
    <dbReference type="NCBI Taxonomy" id="33097"/>
    <lineage>
        <taxon>Eukaryota</taxon>
        <taxon>Viridiplantae</taxon>
        <taxon>Chlorophyta</taxon>
        <taxon>core chlorophytes</taxon>
        <taxon>Chlorophyceae</taxon>
        <taxon>CS clade</taxon>
        <taxon>Chlamydomonadales</taxon>
        <taxon>Volvocaceae</taxon>
        <taxon>Gonium</taxon>
    </lineage>
</organism>
<feature type="region of interest" description="Disordered" evidence="6">
    <location>
        <begin position="296"/>
        <end position="318"/>
    </location>
</feature>
<evidence type="ECO:0000313" key="7">
    <source>
        <dbReference type="EMBL" id="KXZ47678.1"/>
    </source>
</evidence>
<dbReference type="OrthoDB" id="5583at2759"/>
<accession>A0A150GCY3</accession>
<dbReference type="PANTHER" id="PTHR14152">
    <property type="entry name" value="SQUAMOUS CELL CARCINOMA ANTIGEN RECOGNISED BY CYTOTOXIC T LYMPHOCYTES"/>
    <property type="match status" value="1"/>
</dbReference>
<comment type="similarity">
    <text evidence="2">Belongs to the SNU66/SART1 family.</text>
</comment>
<evidence type="ECO:0000256" key="1">
    <source>
        <dbReference type="ARBA" id="ARBA00004123"/>
    </source>
</evidence>
<feature type="region of interest" description="Disordered" evidence="6">
    <location>
        <begin position="30"/>
        <end position="58"/>
    </location>
</feature>
<dbReference type="STRING" id="33097.A0A150GCY3"/>
<dbReference type="Pfam" id="PF03343">
    <property type="entry name" value="SART-1"/>
    <property type="match status" value="1"/>
</dbReference>
<feature type="compositionally biased region" description="Gly residues" evidence="6">
    <location>
        <begin position="421"/>
        <end position="439"/>
    </location>
</feature>
<evidence type="ECO:0000313" key="8">
    <source>
        <dbReference type="Proteomes" id="UP000075714"/>
    </source>
</evidence>
<comment type="caution">
    <text evidence="7">The sequence shown here is derived from an EMBL/GenBank/DDBJ whole genome shotgun (WGS) entry which is preliminary data.</text>
</comment>
<keyword evidence="8" id="KW-1185">Reference proteome</keyword>
<keyword evidence="3" id="KW-0507">mRNA processing</keyword>
<evidence type="ECO:0000256" key="3">
    <source>
        <dbReference type="ARBA" id="ARBA00022664"/>
    </source>
</evidence>
<feature type="compositionally biased region" description="Gly residues" evidence="6">
    <location>
        <begin position="387"/>
        <end position="396"/>
    </location>
</feature>
<dbReference type="EMBL" id="LSYV01000034">
    <property type="protein sequence ID" value="KXZ47678.1"/>
    <property type="molecule type" value="Genomic_DNA"/>
</dbReference>
<dbReference type="InterPro" id="IPR005011">
    <property type="entry name" value="SNU66/SART1"/>
</dbReference>
<keyword evidence="5" id="KW-0539">Nucleus</keyword>
<evidence type="ECO:0000256" key="2">
    <source>
        <dbReference type="ARBA" id="ARBA00006076"/>
    </source>
</evidence>
<dbReference type="Proteomes" id="UP000075714">
    <property type="component" value="Unassembled WGS sequence"/>
</dbReference>
<feature type="region of interest" description="Disordered" evidence="6">
    <location>
        <begin position="108"/>
        <end position="150"/>
    </location>
</feature>
<comment type="subcellular location">
    <subcellularLocation>
        <location evidence="1">Nucleus</location>
    </subcellularLocation>
</comment>
<dbReference type="AlphaFoldDB" id="A0A150GCY3"/>
<feature type="compositionally biased region" description="Basic and acidic residues" evidence="6">
    <location>
        <begin position="304"/>
        <end position="313"/>
    </location>
</feature>
<dbReference type="GO" id="GO:0045292">
    <property type="term" value="P:mRNA cis splicing, via spliceosome"/>
    <property type="evidence" value="ECO:0007669"/>
    <property type="project" value="TreeGrafter"/>
</dbReference>
<reference evidence="8" key="1">
    <citation type="journal article" date="2016" name="Nat. Commun.">
        <title>The Gonium pectorale genome demonstrates co-option of cell cycle regulation during the evolution of multicellularity.</title>
        <authorList>
            <person name="Hanschen E.R."/>
            <person name="Marriage T.N."/>
            <person name="Ferris P.J."/>
            <person name="Hamaji T."/>
            <person name="Toyoda A."/>
            <person name="Fujiyama A."/>
            <person name="Neme R."/>
            <person name="Noguchi H."/>
            <person name="Minakuchi Y."/>
            <person name="Suzuki M."/>
            <person name="Kawai-Toyooka H."/>
            <person name="Smith D.R."/>
            <person name="Sparks H."/>
            <person name="Anderson J."/>
            <person name="Bakaric R."/>
            <person name="Luria V."/>
            <person name="Karger A."/>
            <person name="Kirschner M.W."/>
            <person name="Durand P.M."/>
            <person name="Michod R.E."/>
            <person name="Nozaki H."/>
            <person name="Olson B.J."/>
        </authorList>
    </citation>
    <scope>NUCLEOTIDE SEQUENCE [LARGE SCALE GENOMIC DNA]</scope>
    <source>
        <strain evidence="8">NIES-2863</strain>
    </source>
</reference>
<dbReference type="PANTHER" id="PTHR14152:SF5">
    <property type="entry name" value="U4_U6.U5 TRI-SNRNP-ASSOCIATED PROTEIN 1"/>
    <property type="match status" value="1"/>
</dbReference>